<dbReference type="InterPro" id="IPR002860">
    <property type="entry name" value="BNR_rpt"/>
</dbReference>
<feature type="region of interest" description="Disordered" evidence="1">
    <location>
        <begin position="79"/>
        <end position="122"/>
    </location>
</feature>
<feature type="transmembrane region" description="Helical" evidence="2">
    <location>
        <begin position="47"/>
        <end position="68"/>
    </location>
</feature>
<gene>
    <name evidence="3" type="ORF">Raf01_27550</name>
</gene>
<organism evidence="3 4">
    <name type="scientific">Rugosimonospora africana</name>
    <dbReference type="NCBI Taxonomy" id="556532"/>
    <lineage>
        <taxon>Bacteria</taxon>
        <taxon>Bacillati</taxon>
        <taxon>Actinomycetota</taxon>
        <taxon>Actinomycetes</taxon>
        <taxon>Micromonosporales</taxon>
        <taxon>Micromonosporaceae</taxon>
        <taxon>Rugosimonospora</taxon>
    </lineage>
</organism>
<keyword evidence="2" id="KW-0472">Membrane</keyword>
<dbReference type="RefSeq" id="WP_203918246.1">
    <property type="nucleotide sequence ID" value="NZ_BONZ01000027.1"/>
</dbReference>
<evidence type="ECO:0008006" key="5">
    <source>
        <dbReference type="Google" id="ProtNLM"/>
    </source>
</evidence>
<evidence type="ECO:0000313" key="4">
    <source>
        <dbReference type="Proteomes" id="UP000642748"/>
    </source>
</evidence>
<dbReference type="Pfam" id="PF02012">
    <property type="entry name" value="BNR"/>
    <property type="match status" value="2"/>
</dbReference>
<keyword evidence="2" id="KW-1133">Transmembrane helix</keyword>
<keyword evidence="2" id="KW-0812">Transmembrane</keyword>
<feature type="region of interest" description="Disordered" evidence="1">
    <location>
        <begin position="338"/>
        <end position="366"/>
    </location>
</feature>
<keyword evidence="4" id="KW-1185">Reference proteome</keyword>
<dbReference type="PANTHER" id="PTHR47199">
    <property type="entry name" value="PHOTOSYSTEM II STABILITY/ASSEMBLY FACTOR HCF136, CHLOROPLASTIC"/>
    <property type="match status" value="1"/>
</dbReference>
<proteinExistence type="predicted"/>
<dbReference type="EMBL" id="BONZ01000027">
    <property type="protein sequence ID" value="GIH14583.1"/>
    <property type="molecule type" value="Genomic_DNA"/>
</dbReference>
<evidence type="ECO:0000313" key="3">
    <source>
        <dbReference type="EMBL" id="GIH14583.1"/>
    </source>
</evidence>
<evidence type="ECO:0000256" key="1">
    <source>
        <dbReference type="SAM" id="MobiDB-lite"/>
    </source>
</evidence>
<reference evidence="3" key="1">
    <citation type="submission" date="2021-01" db="EMBL/GenBank/DDBJ databases">
        <title>Whole genome shotgun sequence of Rugosimonospora africana NBRC 104875.</title>
        <authorList>
            <person name="Komaki H."/>
            <person name="Tamura T."/>
        </authorList>
    </citation>
    <scope>NUCLEOTIDE SEQUENCE</scope>
    <source>
        <strain evidence="3">NBRC 104875</strain>
    </source>
</reference>
<dbReference type="AlphaFoldDB" id="A0A8J3QPC6"/>
<dbReference type="Proteomes" id="UP000642748">
    <property type="component" value="Unassembled WGS sequence"/>
</dbReference>
<dbReference type="Gene3D" id="2.130.10.10">
    <property type="entry name" value="YVTN repeat-like/Quinoprotein amine dehydrogenase"/>
    <property type="match status" value="2"/>
</dbReference>
<dbReference type="InterPro" id="IPR015943">
    <property type="entry name" value="WD40/YVTN_repeat-like_dom_sf"/>
</dbReference>
<name>A0A8J3QPC6_9ACTN</name>
<feature type="compositionally biased region" description="Pro residues" evidence="1">
    <location>
        <begin position="111"/>
        <end position="122"/>
    </location>
</feature>
<feature type="compositionally biased region" description="Polar residues" evidence="1">
    <location>
        <begin position="338"/>
        <end position="350"/>
    </location>
</feature>
<evidence type="ECO:0000256" key="2">
    <source>
        <dbReference type="SAM" id="Phobius"/>
    </source>
</evidence>
<dbReference type="SUPFAM" id="SSF110296">
    <property type="entry name" value="Oligoxyloglucan reducing end-specific cellobiohydrolase"/>
    <property type="match status" value="1"/>
</dbReference>
<dbReference type="CDD" id="cd15482">
    <property type="entry name" value="Sialidase_non-viral"/>
    <property type="match status" value="2"/>
</dbReference>
<comment type="caution">
    <text evidence="3">The sequence shown here is derived from an EMBL/GenBank/DDBJ whole genome shotgun (WGS) entry which is preliminary data.</text>
</comment>
<dbReference type="PANTHER" id="PTHR47199:SF2">
    <property type="entry name" value="PHOTOSYSTEM II STABILITY_ASSEMBLY FACTOR HCF136, CHLOROPLASTIC"/>
    <property type="match status" value="1"/>
</dbReference>
<accession>A0A8J3QPC6</accession>
<protein>
    <recommendedName>
        <fullName evidence="5">BNR/Asp-box repeat-containing protein</fullName>
    </recommendedName>
</protein>
<sequence>MDPLDDSDDTVLREHFAALRTETLSRARPAGALAARRAYANRHRRRLLVTAAAATVLVVLGATGGYLLEDRPATHQDVTAAHTSTATPADRVGQGAGPTRGPTAAESVPVVTPPAPSSPAGGPVPPGFRVESITFISPNVSWVLGYAPCLSERPWSECPAVLHSRDGGRTWVGGPAPGDAAFTGDIRFANSHDGWIVARAPLLAEDPGGVSGVLYATHDGGTTWHTVTSVPAAATVEAASGRVWVATGPHSGDSHTLWSAATGSDSFSKVAEPAGTGLVLHGDHVYAYGEGNDLLAVDDGTVSRRSLPCAEGYQAGSVLAAADDLSLAVVCAGPPDGSQSAKQGFTSTDGGVTWTPMAGAPDPAGSVTSLASTRDAVFLAGQEMPVRVSRDGGQTWSVALKPDGPDGFSYVGFTDADHGIALTYQSSTVIYLTSDAGRTWKPHRFD</sequence>